<name>A0AAD7IP09_9AGAR</name>
<organism evidence="2 3">
    <name type="scientific">Mycena metata</name>
    <dbReference type="NCBI Taxonomy" id="1033252"/>
    <lineage>
        <taxon>Eukaryota</taxon>
        <taxon>Fungi</taxon>
        <taxon>Dikarya</taxon>
        <taxon>Basidiomycota</taxon>
        <taxon>Agaricomycotina</taxon>
        <taxon>Agaricomycetes</taxon>
        <taxon>Agaricomycetidae</taxon>
        <taxon>Agaricales</taxon>
        <taxon>Marasmiineae</taxon>
        <taxon>Mycenaceae</taxon>
        <taxon>Mycena</taxon>
    </lineage>
</organism>
<accession>A0AAD7IP09</accession>
<comment type="caution">
    <text evidence="2">The sequence shown here is derived from an EMBL/GenBank/DDBJ whole genome shotgun (WGS) entry which is preliminary data.</text>
</comment>
<feature type="compositionally biased region" description="Basic residues" evidence="1">
    <location>
        <begin position="216"/>
        <end position="227"/>
    </location>
</feature>
<feature type="region of interest" description="Disordered" evidence="1">
    <location>
        <begin position="198"/>
        <end position="227"/>
    </location>
</feature>
<feature type="compositionally biased region" description="Pro residues" evidence="1">
    <location>
        <begin position="126"/>
        <end position="147"/>
    </location>
</feature>
<feature type="region of interest" description="Disordered" evidence="1">
    <location>
        <begin position="97"/>
        <end position="178"/>
    </location>
</feature>
<feature type="region of interest" description="Disordered" evidence="1">
    <location>
        <begin position="341"/>
        <end position="367"/>
    </location>
</feature>
<protein>
    <submittedName>
        <fullName evidence="2">Uncharacterized protein</fullName>
    </submittedName>
</protein>
<evidence type="ECO:0000256" key="1">
    <source>
        <dbReference type="SAM" id="MobiDB-lite"/>
    </source>
</evidence>
<feature type="compositionally biased region" description="Pro residues" evidence="1">
    <location>
        <begin position="201"/>
        <end position="214"/>
    </location>
</feature>
<dbReference type="EMBL" id="JARKIB010000080">
    <property type="protein sequence ID" value="KAJ7746259.1"/>
    <property type="molecule type" value="Genomic_DNA"/>
</dbReference>
<feature type="compositionally biased region" description="Polar residues" evidence="1">
    <location>
        <begin position="303"/>
        <end position="314"/>
    </location>
</feature>
<feature type="region of interest" description="Disordered" evidence="1">
    <location>
        <begin position="297"/>
        <end position="316"/>
    </location>
</feature>
<reference evidence="2" key="1">
    <citation type="submission" date="2023-03" db="EMBL/GenBank/DDBJ databases">
        <title>Massive genome expansion in bonnet fungi (Mycena s.s.) driven by repeated elements and novel gene families across ecological guilds.</title>
        <authorList>
            <consortium name="Lawrence Berkeley National Laboratory"/>
            <person name="Harder C.B."/>
            <person name="Miyauchi S."/>
            <person name="Viragh M."/>
            <person name="Kuo A."/>
            <person name="Thoen E."/>
            <person name="Andreopoulos B."/>
            <person name="Lu D."/>
            <person name="Skrede I."/>
            <person name="Drula E."/>
            <person name="Henrissat B."/>
            <person name="Morin E."/>
            <person name="Kohler A."/>
            <person name="Barry K."/>
            <person name="LaButti K."/>
            <person name="Morin E."/>
            <person name="Salamov A."/>
            <person name="Lipzen A."/>
            <person name="Mereny Z."/>
            <person name="Hegedus B."/>
            <person name="Baldrian P."/>
            <person name="Stursova M."/>
            <person name="Weitz H."/>
            <person name="Taylor A."/>
            <person name="Grigoriev I.V."/>
            <person name="Nagy L.G."/>
            <person name="Martin F."/>
            <person name="Kauserud H."/>
        </authorList>
    </citation>
    <scope>NUCLEOTIDE SEQUENCE</scope>
    <source>
        <strain evidence="2">CBHHK182m</strain>
    </source>
</reference>
<keyword evidence="3" id="KW-1185">Reference proteome</keyword>
<proteinExistence type="predicted"/>
<dbReference type="AlphaFoldDB" id="A0AAD7IP09"/>
<feature type="compositionally biased region" description="Low complexity" evidence="1">
    <location>
        <begin position="352"/>
        <end position="367"/>
    </location>
</feature>
<feature type="compositionally biased region" description="Basic and acidic residues" evidence="1">
    <location>
        <begin position="113"/>
        <end position="125"/>
    </location>
</feature>
<evidence type="ECO:0000313" key="3">
    <source>
        <dbReference type="Proteomes" id="UP001215598"/>
    </source>
</evidence>
<evidence type="ECO:0000313" key="2">
    <source>
        <dbReference type="EMBL" id="KAJ7746259.1"/>
    </source>
</evidence>
<sequence length="584" mass="62644">MHLSKTQTCLISSLRPPPPINIISRKRSPYFPMDALNKLLPLVHVRRRWRSRPRPKPPVKQLQPSSSILDGVLDISKEASDAIAMQEQQVEWTPFEIAFPPDSPASASGRSRSPIEKAAPVDRKPNPPVQTPTSDPPPDSPHSPHSPSPSAVFLPLSRSSTSNPSPLPAPTLPDVPASGLAQRRNFKGRHLITSVPIRVIPIPPMPKTPPPPRPLSSHRRRSLRRQPRFNDLNNVEASPMCRSHTFPRQSAQQKRESMGTPPPMSPGLWAQLGGPWRAVPGADPGAGVRVSVQKLAGAAPMRRQTSQGNSSTRTALPLPFSIKADGRQDSQDSTRTTLAVPLGAQRQVSQDSTASTTPPGTPSAPLLLGFPLPPRATFTKKLMSVPNSAMRETFAIQPEADGAEGSAGVEPLYIVKRVSGTTAPLDENNSVPPSPSPSAAVMDELFESLDDVYEDYRRAADDGDADDDVEREVASLVSISLSSDEGVHPLGTSVGDASPSGAGSMASSLLGDLEGTWRTTYSLADEYAVLFPAPAPPRELQKHTSGQTRPCPYSVLAEKTQNLGQYRALGSKSLPDLGVGKMLV</sequence>
<gene>
    <name evidence="2" type="ORF">B0H16DRAFT_959606</name>
</gene>
<dbReference type="Proteomes" id="UP001215598">
    <property type="component" value="Unassembled WGS sequence"/>
</dbReference>